<dbReference type="EMBL" id="CCXY01000358">
    <property type="protein sequence ID" value="CEG13575.1"/>
    <property type="molecule type" value="Genomic_DNA"/>
</dbReference>
<evidence type="ECO:0000313" key="2">
    <source>
        <dbReference type="EMBL" id="CEG13575.1"/>
    </source>
</evidence>
<dbReference type="InterPro" id="IPR015867">
    <property type="entry name" value="N-reg_PII/ATP_PRibTrfase_C"/>
</dbReference>
<dbReference type="GO" id="GO:0010038">
    <property type="term" value="P:response to metal ion"/>
    <property type="evidence" value="ECO:0007669"/>
    <property type="project" value="InterPro"/>
</dbReference>
<evidence type="ECO:0000256" key="1">
    <source>
        <dbReference type="ARBA" id="ARBA00010169"/>
    </source>
</evidence>
<protein>
    <submittedName>
        <fullName evidence="2">Divalent-cation tolerance protein CutA</fullName>
    </submittedName>
</protein>
<dbReference type="AlphaFoldDB" id="A0A098EEW9"/>
<proteinExistence type="inferred from homology"/>
<gene>
    <name evidence="2" type="ORF">MSIBF_A4200002</name>
</gene>
<comment type="similarity">
    <text evidence="1">Belongs to the CutA family.</text>
</comment>
<sequence>MLIKTRGELAEKVTEEIKKIHSYEIPAIFSISIEKGEDNFFNRIDKNLKI</sequence>
<dbReference type="InterPro" id="IPR004323">
    <property type="entry name" value="Ion_tolerance_CutA"/>
</dbReference>
<reference evidence="2" key="1">
    <citation type="submission" date="2014-09" db="EMBL/GenBank/DDBJ databases">
        <authorList>
            <person name="Probst J Alexander"/>
        </authorList>
    </citation>
    <scope>NUCLEOTIDE SEQUENCE</scope>
</reference>
<dbReference type="Pfam" id="PF03091">
    <property type="entry name" value="CutA1"/>
    <property type="match status" value="1"/>
</dbReference>
<organism evidence="2">
    <name type="scientific">groundwater metagenome</name>
    <dbReference type="NCBI Taxonomy" id="717931"/>
    <lineage>
        <taxon>unclassified sequences</taxon>
        <taxon>metagenomes</taxon>
        <taxon>ecological metagenomes</taxon>
    </lineage>
</organism>
<dbReference type="InterPro" id="IPR011322">
    <property type="entry name" value="N-reg_PII-like_a/b"/>
</dbReference>
<dbReference type="SUPFAM" id="SSF54913">
    <property type="entry name" value="GlnB-like"/>
    <property type="match status" value="1"/>
</dbReference>
<name>A0A098EEW9_9ZZZZ</name>
<dbReference type="Gene3D" id="3.30.70.120">
    <property type="match status" value="1"/>
</dbReference>
<accession>A0A098EEW9</accession>